<dbReference type="EMBL" id="JBFXLQ010000003">
    <property type="protein sequence ID" value="KAL2871711.1"/>
    <property type="molecule type" value="Genomic_DNA"/>
</dbReference>
<keyword evidence="1" id="KW-0479">Metal-binding</keyword>
<dbReference type="InterPro" id="IPR007219">
    <property type="entry name" value="XnlR_reg_dom"/>
</dbReference>
<sequence>MNPPKVTVKKACDGCKVRKIRCGGGHPCRPCLNARIQCTYIRVHQSRGPQKLRATTRSLIEETQRNEAVHISHTDCNNGTSPKRSPTHAIASLLYIYHVRMYPVWPVVHVDSLIASLQRDADGKDYETRALATAVAAATMAQLRLGKSCVSDRSITAETLASECLEARQSPGYRSIVNLNTVRTAFFLHVFYENQCPGGSESVLYLREAISLAQMMFLHQEVSYTGLDGDEQQIRRRVLWLLFVTERGVCILHKLPVVLKTDIAMPEANTHEEPKVLPAFLKLLALFRLFEKSNMFDIIGNSQFGYNETAHLTEFTDPSVYDILQDKFREGPSALDQVCDVQRADLCVTRHWMRMLTWKVLSAQSRRGYLSAQCSISPAYPLLVARDLVDAVCHLPRTALQAHGFGMQLKLLEIANSLADAVTMMSMLPEAPTWDQDARPSSVLARLHLILMAFKDGGNNALVEILYQKMAHAQLLSSSAVPPSLNGPGSAYRSRHDVHTVDGGFSRESQLRESASTPFSSQQSATADWAWQIRPDTASNTSDDPVDDNRKASKTDSNLPEAIISASLPQRDFDNSWAYIDPTHTHLGYTASQQLSARANTATPLLDQTSVDTVSNNFIFENSEIHLPLETFWTMGDLLQGDQQPAVPDLLT</sequence>
<evidence type="ECO:0000313" key="9">
    <source>
        <dbReference type="Proteomes" id="UP001610432"/>
    </source>
</evidence>
<gene>
    <name evidence="8" type="ORF">BJX67DRAFT_167714</name>
</gene>
<dbReference type="PROSITE" id="PS50048">
    <property type="entry name" value="ZN2_CY6_FUNGAL_2"/>
    <property type="match status" value="1"/>
</dbReference>
<dbReference type="PANTHER" id="PTHR31668">
    <property type="entry name" value="GLUCOSE TRANSPORT TRANSCRIPTION REGULATOR RGT1-RELATED-RELATED"/>
    <property type="match status" value="1"/>
</dbReference>
<proteinExistence type="predicted"/>
<dbReference type="Pfam" id="PF04082">
    <property type="entry name" value="Fungal_trans"/>
    <property type="match status" value="1"/>
</dbReference>
<evidence type="ECO:0000313" key="8">
    <source>
        <dbReference type="EMBL" id="KAL2871711.1"/>
    </source>
</evidence>
<feature type="domain" description="Zn(2)-C6 fungal-type" evidence="7">
    <location>
        <begin position="11"/>
        <end position="40"/>
    </location>
</feature>
<keyword evidence="4" id="KW-0804">Transcription</keyword>
<dbReference type="RefSeq" id="XP_070890690.1">
    <property type="nucleotide sequence ID" value="XM_071025039.1"/>
</dbReference>
<keyword evidence="3" id="KW-0238">DNA-binding</keyword>
<accession>A0ABR4M534</accession>
<keyword evidence="9" id="KW-1185">Reference proteome</keyword>
<dbReference type="Gene3D" id="4.10.240.10">
    <property type="entry name" value="Zn(2)-C6 fungal-type DNA-binding domain"/>
    <property type="match status" value="1"/>
</dbReference>
<evidence type="ECO:0000256" key="1">
    <source>
        <dbReference type="ARBA" id="ARBA00022723"/>
    </source>
</evidence>
<organism evidence="8 9">
    <name type="scientific">Aspergillus lucknowensis</name>
    <dbReference type="NCBI Taxonomy" id="176173"/>
    <lineage>
        <taxon>Eukaryota</taxon>
        <taxon>Fungi</taxon>
        <taxon>Dikarya</taxon>
        <taxon>Ascomycota</taxon>
        <taxon>Pezizomycotina</taxon>
        <taxon>Eurotiomycetes</taxon>
        <taxon>Eurotiomycetidae</taxon>
        <taxon>Eurotiales</taxon>
        <taxon>Aspergillaceae</taxon>
        <taxon>Aspergillus</taxon>
        <taxon>Aspergillus subgen. Nidulantes</taxon>
    </lineage>
</organism>
<dbReference type="SMART" id="SM00066">
    <property type="entry name" value="GAL4"/>
    <property type="match status" value="1"/>
</dbReference>
<protein>
    <recommendedName>
        <fullName evidence="7">Zn(2)-C6 fungal-type domain-containing protein</fullName>
    </recommendedName>
</protein>
<dbReference type="InterPro" id="IPR050797">
    <property type="entry name" value="Carb_Metab_Trans_Reg"/>
</dbReference>
<keyword evidence="5" id="KW-0539">Nucleus</keyword>
<dbReference type="PANTHER" id="PTHR31668:SF28">
    <property type="entry name" value="ZN(II)2CYS6 TRANSCRIPTION FACTOR (EUROFUNG)"/>
    <property type="match status" value="1"/>
</dbReference>
<evidence type="ECO:0000259" key="7">
    <source>
        <dbReference type="PROSITE" id="PS50048"/>
    </source>
</evidence>
<comment type="caution">
    <text evidence="8">The sequence shown here is derived from an EMBL/GenBank/DDBJ whole genome shotgun (WGS) entry which is preliminary data.</text>
</comment>
<feature type="compositionally biased region" description="Polar residues" evidence="6">
    <location>
        <begin position="512"/>
        <end position="526"/>
    </location>
</feature>
<dbReference type="SUPFAM" id="SSF57701">
    <property type="entry name" value="Zn2/Cys6 DNA-binding domain"/>
    <property type="match status" value="1"/>
</dbReference>
<dbReference type="InterPro" id="IPR001138">
    <property type="entry name" value="Zn2Cys6_DnaBD"/>
</dbReference>
<dbReference type="Proteomes" id="UP001610432">
    <property type="component" value="Unassembled WGS sequence"/>
</dbReference>
<dbReference type="CDD" id="cd00067">
    <property type="entry name" value="GAL4"/>
    <property type="match status" value="1"/>
</dbReference>
<evidence type="ECO:0000256" key="4">
    <source>
        <dbReference type="ARBA" id="ARBA00023163"/>
    </source>
</evidence>
<evidence type="ECO:0000256" key="3">
    <source>
        <dbReference type="ARBA" id="ARBA00023125"/>
    </source>
</evidence>
<dbReference type="GeneID" id="98140111"/>
<keyword evidence="2" id="KW-0805">Transcription regulation</keyword>
<feature type="region of interest" description="Disordered" evidence="6">
    <location>
        <begin position="508"/>
        <end position="563"/>
    </location>
</feature>
<dbReference type="InterPro" id="IPR036864">
    <property type="entry name" value="Zn2-C6_fun-type_DNA-bd_sf"/>
</dbReference>
<reference evidence="8 9" key="1">
    <citation type="submission" date="2024-07" db="EMBL/GenBank/DDBJ databases">
        <title>Section-level genome sequencing and comparative genomics of Aspergillus sections Usti and Cavernicolus.</title>
        <authorList>
            <consortium name="Lawrence Berkeley National Laboratory"/>
            <person name="Nybo J.L."/>
            <person name="Vesth T.C."/>
            <person name="Theobald S."/>
            <person name="Frisvad J.C."/>
            <person name="Larsen T.O."/>
            <person name="Kjaerboelling I."/>
            <person name="Rothschild-Mancinelli K."/>
            <person name="Lyhne E.K."/>
            <person name="Kogle M.E."/>
            <person name="Barry K."/>
            <person name="Clum A."/>
            <person name="Na H."/>
            <person name="Ledsgaard L."/>
            <person name="Lin J."/>
            <person name="Lipzen A."/>
            <person name="Kuo A."/>
            <person name="Riley R."/>
            <person name="Mondo S."/>
            <person name="Labutti K."/>
            <person name="Haridas S."/>
            <person name="Pangalinan J."/>
            <person name="Salamov A.A."/>
            <person name="Simmons B.A."/>
            <person name="Magnuson J.K."/>
            <person name="Chen J."/>
            <person name="Drula E."/>
            <person name="Henrissat B."/>
            <person name="Wiebenga A."/>
            <person name="Lubbers R.J."/>
            <person name="Gomes A.C."/>
            <person name="Macurrencykelacurrency M.R."/>
            <person name="Stajich J."/>
            <person name="Grigoriev I.V."/>
            <person name="Mortensen U.H."/>
            <person name="De Vries R.P."/>
            <person name="Baker S.E."/>
            <person name="Andersen M.R."/>
        </authorList>
    </citation>
    <scope>NUCLEOTIDE SEQUENCE [LARGE SCALE GENOMIC DNA]</scope>
    <source>
        <strain evidence="8 9">CBS 449.75</strain>
    </source>
</reference>
<dbReference type="PROSITE" id="PS00463">
    <property type="entry name" value="ZN2_CY6_FUNGAL_1"/>
    <property type="match status" value="1"/>
</dbReference>
<name>A0ABR4M534_9EURO</name>
<evidence type="ECO:0000256" key="5">
    <source>
        <dbReference type="ARBA" id="ARBA00023242"/>
    </source>
</evidence>
<evidence type="ECO:0000256" key="6">
    <source>
        <dbReference type="SAM" id="MobiDB-lite"/>
    </source>
</evidence>
<dbReference type="CDD" id="cd12148">
    <property type="entry name" value="fungal_TF_MHR"/>
    <property type="match status" value="1"/>
</dbReference>
<dbReference type="Pfam" id="PF00172">
    <property type="entry name" value="Zn_clus"/>
    <property type="match status" value="1"/>
</dbReference>
<evidence type="ECO:0000256" key="2">
    <source>
        <dbReference type="ARBA" id="ARBA00023015"/>
    </source>
</evidence>